<reference evidence="11 12" key="1">
    <citation type="submission" date="2024-08" db="EMBL/GenBank/DDBJ databases">
        <title>Two novel Cytobacillus novel species.</title>
        <authorList>
            <person name="Liu G."/>
        </authorList>
    </citation>
    <scope>NUCLEOTIDE SEQUENCE [LARGE SCALE GENOMIC DNA]</scope>
    <source>
        <strain evidence="11 12">FJAT-54145</strain>
    </source>
</reference>
<dbReference type="InterPro" id="IPR001992">
    <property type="entry name" value="T2SS_GspF/T4SS_PilC_CS"/>
</dbReference>
<dbReference type="PROSITE" id="PS00874">
    <property type="entry name" value="T2SP_F"/>
    <property type="match status" value="1"/>
</dbReference>
<feature type="transmembrane region" description="Helical" evidence="9">
    <location>
        <begin position="111"/>
        <end position="134"/>
    </location>
</feature>
<dbReference type="InterPro" id="IPR003004">
    <property type="entry name" value="GspF/PilC"/>
</dbReference>
<evidence type="ECO:0000256" key="3">
    <source>
        <dbReference type="ARBA" id="ARBA00022448"/>
    </source>
</evidence>
<keyword evidence="12" id="KW-1185">Reference proteome</keyword>
<proteinExistence type="inferred from homology"/>
<protein>
    <submittedName>
        <fullName evidence="11">Competence type IV pilus assembly protein ComGB</fullName>
    </submittedName>
</protein>
<gene>
    <name evidence="11" type="primary">comGB</name>
    <name evidence="11" type="ORF">ACFYKX_17980</name>
</gene>
<dbReference type="InterPro" id="IPR042094">
    <property type="entry name" value="T2SS_GspF_sf"/>
</dbReference>
<dbReference type="InterPro" id="IPR047692">
    <property type="entry name" value="T4P_ComGB"/>
</dbReference>
<evidence type="ECO:0000256" key="2">
    <source>
        <dbReference type="ARBA" id="ARBA00005745"/>
    </source>
</evidence>
<dbReference type="PANTHER" id="PTHR30012">
    <property type="entry name" value="GENERAL SECRETION PATHWAY PROTEIN"/>
    <property type="match status" value="1"/>
</dbReference>
<organism evidence="11 12">
    <name type="scientific">Cytobacillus spartinae</name>
    <dbReference type="NCBI Taxonomy" id="3299023"/>
    <lineage>
        <taxon>Bacteria</taxon>
        <taxon>Bacillati</taxon>
        <taxon>Bacillota</taxon>
        <taxon>Bacilli</taxon>
        <taxon>Bacillales</taxon>
        <taxon>Bacillaceae</taxon>
        <taxon>Cytobacillus</taxon>
    </lineage>
</organism>
<dbReference type="InterPro" id="IPR018076">
    <property type="entry name" value="T2SS_GspF_dom"/>
</dbReference>
<feature type="domain" description="Type II secretion system protein GspF" evidence="10">
    <location>
        <begin position="214"/>
        <end position="336"/>
    </location>
</feature>
<evidence type="ECO:0000256" key="6">
    <source>
        <dbReference type="ARBA" id="ARBA00022989"/>
    </source>
</evidence>
<evidence type="ECO:0000313" key="12">
    <source>
        <dbReference type="Proteomes" id="UP001601059"/>
    </source>
</evidence>
<dbReference type="PRINTS" id="PR00812">
    <property type="entry name" value="BCTERIALGSPF"/>
</dbReference>
<dbReference type="NCBIfam" id="NF041012">
    <property type="entry name" value="T4P_ComGB"/>
    <property type="match status" value="1"/>
</dbReference>
<dbReference type="RefSeq" id="WP_389362455.1">
    <property type="nucleotide sequence ID" value="NZ_JBIACK010000010.1"/>
</dbReference>
<keyword evidence="7 9" id="KW-0472">Membrane</keyword>
<evidence type="ECO:0000256" key="1">
    <source>
        <dbReference type="ARBA" id="ARBA00004651"/>
    </source>
</evidence>
<accession>A0ABW6KFI1</accession>
<dbReference type="Pfam" id="PF00482">
    <property type="entry name" value="T2SSF"/>
    <property type="match status" value="2"/>
</dbReference>
<evidence type="ECO:0000313" key="11">
    <source>
        <dbReference type="EMBL" id="MFE8702489.1"/>
    </source>
</evidence>
<comment type="similarity">
    <text evidence="2 8">Belongs to the GSP F family.</text>
</comment>
<keyword evidence="4" id="KW-1003">Cell membrane</keyword>
<keyword evidence="5 8" id="KW-0812">Transmembrane</keyword>
<dbReference type="Gene3D" id="1.20.81.30">
    <property type="entry name" value="Type II secretion system (T2SS), domain F"/>
    <property type="match status" value="2"/>
</dbReference>
<evidence type="ECO:0000256" key="8">
    <source>
        <dbReference type="RuleBase" id="RU003923"/>
    </source>
</evidence>
<dbReference type="Proteomes" id="UP001601059">
    <property type="component" value="Unassembled WGS sequence"/>
</dbReference>
<keyword evidence="6 9" id="KW-1133">Transmembrane helix</keyword>
<sequence>MKRRRKWTIEEQAYFLRRIGELLERGYPLAEALNSLSFQMKKHRKEELKECLSLLKEGNSFNRILLNLKFNHTLVGFVYFAERHGSLAKAFQDCSEMLLKKNEDLKKLKKVLTYPFMLIAVTIFLFIFMENILLPKFSNLFQSMNLSANLFTKFIFTIGNLVPLLLCIGSMFIIALTYFYVFKFRRLSAMKKRTILSSIPIIGEFFRLLTTHYFSIQLSYLLSGGISILEALKLFAYNEHKPFDKEIGLEIKNQLSTGHKLEDIVREFSFFEKQLAHIVKHGQENGRIDQELFLFSKYCLLTFEERTAKLIKIIQPTVYAIIGVLIVSMYLAILLPMFHLLNGF</sequence>
<evidence type="ECO:0000256" key="4">
    <source>
        <dbReference type="ARBA" id="ARBA00022475"/>
    </source>
</evidence>
<comment type="caution">
    <text evidence="11">The sequence shown here is derived from an EMBL/GenBank/DDBJ whole genome shotgun (WGS) entry which is preliminary data.</text>
</comment>
<comment type="subcellular location">
    <subcellularLocation>
        <location evidence="1 8">Cell membrane</location>
        <topology evidence="1 8">Multi-pass membrane protein</topology>
    </subcellularLocation>
</comment>
<evidence type="ECO:0000259" key="10">
    <source>
        <dbReference type="Pfam" id="PF00482"/>
    </source>
</evidence>
<evidence type="ECO:0000256" key="5">
    <source>
        <dbReference type="ARBA" id="ARBA00022692"/>
    </source>
</evidence>
<feature type="transmembrane region" description="Helical" evidence="9">
    <location>
        <begin position="154"/>
        <end position="182"/>
    </location>
</feature>
<dbReference type="EMBL" id="JBIACK010000010">
    <property type="protein sequence ID" value="MFE8702489.1"/>
    <property type="molecule type" value="Genomic_DNA"/>
</dbReference>
<dbReference type="PANTHER" id="PTHR30012:SF0">
    <property type="entry name" value="TYPE II SECRETION SYSTEM PROTEIN F-RELATED"/>
    <property type="match status" value="1"/>
</dbReference>
<name>A0ABW6KFI1_9BACI</name>
<feature type="transmembrane region" description="Helical" evidence="9">
    <location>
        <begin position="318"/>
        <end position="341"/>
    </location>
</feature>
<evidence type="ECO:0000256" key="9">
    <source>
        <dbReference type="SAM" id="Phobius"/>
    </source>
</evidence>
<keyword evidence="3 8" id="KW-0813">Transport</keyword>
<evidence type="ECO:0000256" key="7">
    <source>
        <dbReference type="ARBA" id="ARBA00023136"/>
    </source>
</evidence>
<feature type="domain" description="Type II secretion system protein GspF" evidence="10">
    <location>
        <begin position="15"/>
        <end position="135"/>
    </location>
</feature>